<dbReference type="GO" id="GO:0006281">
    <property type="term" value="P:DNA repair"/>
    <property type="evidence" value="ECO:0007669"/>
    <property type="project" value="TreeGrafter"/>
</dbReference>
<feature type="compositionally biased region" description="Acidic residues" evidence="6">
    <location>
        <begin position="1186"/>
        <end position="1197"/>
    </location>
</feature>
<dbReference type="Proteomes" id="UP000001568">
    <property type="component" value="Chromosome 1"/>
</dbReference>
<dbReference type="Gramene" id="ABO93933">
    <property type="protein sequence ID" value="ABO93933"/>
    <property type="gene ID" value="OSTLU_13959"/>
</dbReference>
<feature type="compositionally biased region" description="Basic and acidic residues" evidence="6">
    <location>
        <begin position="1166"/>
        <end position="1185"/>
    </location>
</feature>
<dbReference type="CDD" id="cd19953">
    <property type="entry name" value="PDS5"/>
    <property type="match status" value="1"/>
</dbReference>
<dbReference type="InterPro" id="IPR016024">
    <property type="entry name" value="ARM-type_fold"/>
</dbReference>
<keyword evidence="3" id="KW-0498">Mitosis</keyword>
<dbReference type="Pfam" id="PF20168">
    <property type="entry name" value="PDS5"/>
    <property type="match status" value="1"/>
</dbReference>
<evidence type="ECO:0000256" key="2">
    <source>
        <dbReference type="ARBA" id="ARBA00022618"/>
    </source>
</evidence>
<feature type="region of interest" description="Disordered" evidence="6">
    <location>
        <begin position="1209"/>
        <end position="1264"/>
    </location>
</feature>
<evidence type="ECO:0000256" key="3">
    <source>
        <dbReference type="ARBA" id="ARBA00022776"/>
    </source>
</evidence>
<gene>
    <name evidence="7" type="ORF">OSTLU_13959</name>
</gene>
<dbReference type="EMBL" id="CP000581">
    <property type="protein sequence ID" value="ABO93933.1"/>
    <property type="molecule type" value="Genomic_DNA"/>
</dbReference>
<proteinExistence type="predicted"/>
<evidence type="ECO:0000313" key="7">
    <source>
        <dbReference type="EMBL" id="ABO93933.1"/>
    </source>
</evidence>
<evidence type="ECO:0000313" key="8">
    <source>
        <dbReference type="Proteomes" id="UP000001568"/>
    </source>
</evidence>
<dbReference type="SUPFAM" id="SSF48371">
    <property type="entry name" value="ARM repeat"/>
    <property type="match status" value="1"/>
</dbReference>
<dbReference type="GO" id="GO:0035825">
    <property type="term" value="P:homologous recombination"/>
    <property type="evidence" value="ECO:0007669"/>
    <property type="project" value="UniProtKB-ARBA"/>
</dbReference>
<dbReference type="GO" id="GO:0000785">
    <property type="term" value="C:chromatin"/>
    <property type="evidence" value="ECO:0007669"/>
    <property type="project" value="TreeGrafter"/>
</dbReference>
<keyword evidence="2" id="KW-0132">Cell division</keyword>
<dbReference type="InterPro" id="IPR039776">
    <property type="entry name" value="Pds5"/>
</dbReference>
<dbReference type="STRING" id="436017.A4RRX1"/>
<dbReference type="OMA" id="CESATMR"/>
<comment type="subcellular location">
    <subcellularLocation>
        <location evidence="1">Nucleus</location>
    </subcellularLocation>
</comment>
<dbReference type="KEGG" id="olu:OSTLU_13959"/>
<dbReference type="RefSeq" id="XP_001415641.1">
    <property type="nucleotide sequence ID" value="XM_001415604.1"/>
</dbReference>
<keyword evidence="5" id="KW-0131">Cell cycle</keyword>
<dbReference type="InterPro" id="IPR011989">
    <property type="entry name" value="ARM-like"/>
</dbReference>
<dbReference type="GO" id="GO:0007064">
    <property type="term" value="P:mitotic sister chromatid cohesion"/>
    <property type="evidence" value="ECO:0007669"/>
    <property type="project" value="InterPro"/>
</dbReference>
<dbReference type="AlphaFoldDB" id="A4RRX1"/>
<dbReference type="eggNOG" id="KOG1525">
    <property type="taxonomic scope" value="Eukaryota"/>
</dbReference>
<dbReference type="GO" id="GO:0051301">
    <property type="term" value="P:cell division"/>
    <property type="evidence" value="ECO:0007669"/>
    <property type="project" value="UniProtKB-KW"/>
</dbReference>
<keyword evidence="4" id="KW-0539">Nucleus</keyword>
<organism evidence="7 8">
    <name type="scientific">Ostreococcus lucimarinus (strain CCE9901)</name>
    <dbReference type="NCBI Taxonomy" id="436017"/>
    <lineage>
        <taxon>Eukaryota</taxon>
        <taxon>Viridiplantae</taxon>
        <taxon>Chlorophyta</taxon>
        <taxon>Mamiellophyceae</taxon>
        <taxon>Mamiellales</taxon>
        <taxon>Bathycoccaceae</taxon>
        <taxon>Ostreococcus</taxon>
    </lineage>
</organism>
<feature type="compositionally biased region" description="Low complexity" evidence="6">
    <location>
        <begin position="1120"/>
        <end position="1130"/>
    </location>
</feature>
<dbReference type="GO" id="GO:0005634">
    <property type="term" value="C:nucleus"/>
    <property type="evidence" value="ECO:0007669"/>
    <property type="project" value="UniProtKB-SubCell"/>
</dbReference>
<feature type="compositionally biased region" description="Low complexity" evidence="6">
    <location>
        <begin position="1138"/>
        <end position="1158"/>
    </location>
</feature>
<evidence type="ECO:0000256" key="5">
    <source>
        <dbReference type="ARBA" id="ARBA00023306"/>
    </source>
</evidence>
<protein>
    <recommendedName>
        <fullName evidence="9">Sister chromatid cohesion protein PDS5</fullName>
    </recommendedName>
</protein>
<sequence length="1264" mass="138956">MMTNESKKVRVLTALCVSDIMRVCAPEAPIAGDEAMRDVYELFLDALGSLKSIESEEFEAAKSLLVNVANIGLCVPMLDLECAGAETLVRDLFKVLLDAVNAANSTTVTEEISKVLSTMIEESSDEDTPVPSDVTFEVLSRLIDPVRTENPASYMLAGELVRKCEHQLHTPIQTFLTQAMHGLVDEDDALASLSKRHVDIIEEIAVCDPTALVTVWPSVTDDLQADDLSTRLRAVKLFRRVFAYEGSTTAEDYPHLLLEFVRRFNDKAVEVRAEMIKWSSKFLKTRVDPNAALTSVPAATVMKQLRERLHDFDDTIRTASINALCDVLDKPTSTEIFPHDLVLEIGERIKDKKSGVRKTALKRLCIAYRAYAQRCADDVPAWEMKRFDWIPGALLRAITIPDVRLHVVEPVLAMLFPAKMSADLRSTFWLRALNLADAFTVRCLKHFLLAKSRIQADMREYLLLRSKLSKMNKKEGDAALTKIVDAIKVHFPDKQKAKTAMMALHAQKDGNVFRCIQTMLNPETSFANAVKAEEDATKRAKSSSQAVDQEFIKTLLLKIQSAPFGREHVRGTLKAACKATRAAQTSKNTSTPQGVVVALEHLCILAETFPKLFSGCGDEIDELLDANDQLTVTSTCKVVSEAAAALKVTPRRGSIWEKLKVKCSSGDRKQAKLATKALGLLQMDLDERIDATDIIAGATAGQLSDVYLHIVELLAEDLVADSDLPAVLGAVGSIGTLHQQIFMLQLAEVEQYVVHTLLTRPPPTGRIAVGVVSDLATLQAYGLKALAKAAAHRSAADTVESSFTTRVIELLHSYADIDSYKNDGMFAEYSGTDAAHLRFTACKAMLGISRNAAIGLVKPDAWICVSMFLHQCESATMRREMVAKLKSGLVVRPGERMLSMMWAATLALALVDKDKSVRDSANDVFANWVAAQRQRSAAIAAQAATKKTNDDPSQKFLIVHMPEYVLVYMVFLLTRHPLAPKTAEEGMEERGQKWRQVQLIMSAAISSLTHGTNGDAIPVTCKMLRRLKTTLDKVNPGNSDLIYSLSDLALFLVVDQAGTKGWDTSKFPGHVVYPAQLYKTTQFMASGPPAKEGAQPGLGDYSHLPRGYVIVRSVPIASTSTTTAKTNAKATQKRSRSKSSSAATTSKSAKTLKQTKLSFAAGTRAMPERTARRDAVVDVGDRDIDNEFDDEYESEDDYDEIDANTALVVVSSPPTSPGPLSENTTAHTQARKRKVDKAPRASDLDEPMVSAVDPEEKRSRRRRR</sequence>
<evidence type="ECO:0000256" key="1">
    <source>
        <dbReference type="ARBA" id="ARBA00004123"/>
    </source>
</evidence>
<dbReference type="HOGENOM" id="CLU_264554_0_0_1"/>
<evidence type="ECO:0000256" key="4">
    <source>
        <dbReference type="ARBA" id="ARBA00023242"/>
    </source>
</evidence>
<dbReference type="OrthoDB" id="512726at2759"/>
<accession>A4RRX1</accession>
<dbReference type="GeneID" id="4999463"/>
<evidence type="ECO:0000256" key="6">
    <source>
        <dbReference type="SAM" id="MobiDB-lite"/>
    </source>
</evidence>
<evidence type="ECO:0008006" key="9">
    <source>
        <dbReference type="Google" id="ProtNLM"/>
    </source>
</evidence>
<dbReference type="PANTHER" id="PTHR12663">
    <property type="entry name" value="ANDROGEN INDUCED INHIBITOR OF PROLIFERATION AS3 / PDS5-RELATED"/>
    <property type="match status" value="1"/>
</dbReference>
<feature type="region of interest" description="Disordered" evidence="6">
    <location>
        <begin position="1120"/>
        <end position="1197"/>
    </location>
</feature>
<name>A4RRX1_OSTLU</name>
<dbReference type="Gene3D" id="1.25.10.10">
    <property type="entry name" value="Leucine-rich Repeat Variant"/>
    <property type="match status" value="1"/>
</dbReference>
<keyword evidence="8" id="KW-1185">Reference proteome</keyword>
<dbReference type="PANTHER" id="PTHR12663:SF0">
    <property type="entry name" value="PRECOCIOUS DISSOCIATION OF SISTERS 5, ISOFORM A"/>
    <property type="match status" value="1"/>
</dbReference>
<reference evidence="7 8" key="1">
    <citation type="journal article" date="2007" name="Proc. Natl. Acad. Sci. U.S.A.">
        <title>The tiny eukaryote Ostreococcus provides genomic insights into the paradox of plankton speciation.</title>
        <authorList>
            <person name="Palenik B."/>
            <person name="Grimwood J."/>
            <person name="Aerts A."/>
            <person name="Rouze P."/>
            <person name="Salamov A."/>
            <person name="Putnam N."/>
            <person name="Dupont C."/>
            <person name="Jorgensen R."/>
            <person name="Derelle E."/>
            <person name="Rombauts S."/>
            <person name="Zhou K."/>
            <person name="Otillar R."/>
            <person name="Merchant S.S."/>
            <person name="Podell S."/>
            <person name="Gaasterland T."/>
            <person name="Napoli C."/>
            <person name="Gendler K."/>
            <person name="Manuell A."/>
            <person name="Tai V."/>
            <person name="Vallon O."/>
            <person name="Piganeau G."/>
            <person name="Jancek S."/>
            <person name="Heijde M."/>
            <person name="Jabbari K."/>
            <person name="Bowler C."/>
            <person name="Lohr M."/>
            <person name="Robbens S."/>
            <person name="Werner G."/>
            <person name="Dubchak I."/>
            <person name="Pazour G.J."/>
            <person name="Ren Q."/>
            <person name="Paulsen I."/>
            <person name="Delwiche C."/>
            <person name="Schmutz J."/>
            <person name="Rokhsar D."/>
            <person name="Van de Peer Y."/>
            <person name="Moreau H."/>
            <person name="Grigoriev I.V."/>
        </authorList>
    </citation>
    <scope>NUCLEOTIDE SEQUENCE [LARGE SCALE GENOMIC DNA]</scope>
    <source>
        <strain evidence="7 8">CCE9901</strain>
    </source>
</reference>